<keyword evidence="2" id="KW-1185">Reference proteome</keyword>
<evidence type="ECO:0000313" key="2">
    <source>
        <dbReference type="Proteomes" id="UP000192257"/>
    </source>
</evidence>
<accession>A0A1X0NLW3</accession>
<proteinExistence type="predicted"/>
<dbReference type="Gene3D" id="3.60.10.10">
    <property type="entry name" value="Endonuclease/exonuclease/phosphatase"/>
    <property type="match status" value="1"/>
</dbReference>
<dbReference type="AlphaFoldDB" id="A0A1X0NLW3"/>
<evidence type="ECO:0000313" key="1">
    <source>
        <dbReference type="EMBL" id="ORC85705.1"/>
    </source>
</evidence>
<organism evidence="1 2">
    <name type="scientific">Trypanosoma theileri</name>
    <dbReference type="NCBI Taxonomy" id="67003"/>
    <lineage>
        <taxon>Eukaryota</taxon>
        <taxon>Discoba</taxon>
        <taxon>Euglenozoa</taxon>
        <taxon>Kinetoplastea</taxon>
        <taxon>Metakinetoplastina</taxon>
        <taxon>Trypanosomatida</taxon>
        <taxon>Trypanosomatidae</taxon>
        <taxon>Trypanosoma</taxon>
    </lineage>
</organism>
<dbReference type="OrthoDB" id="6780573at2759"/>
<dbReference type="InterPro" id="IPR036691">
    <property type="entry name" value="Endo/exonu/phosph_ase_sf"/>
</dbReference>
<reference evidence="1 2" key="1">
    <citation type="submission" date="2017-03" db="EMBL/GenBank/DDBJ databases">
        <title>An alternative strategy for trypanosome survival in the mammalian bloodstream revealed through genome and transcriptome analysis of the ubiquitous bovine parasite Trypanosoma (Megatrypanum) theileri.</title>
        <authorList>
            <person name="Kelly S."/>
            <person name="Ivens A."/>
            <person name="Mott A."/>
            <person name="O'Neill E."/>
            <person name="Emms D."/>
            <person name="Macleod O."/>
            <person name="Voorheis P."/>
            <person name="Matthews J."/>
            <person name="Matthews K."/>
            <person name="Carrington M."/>
        </authorList>
    </citation>
    <scope>NUCLEOTIDE SEQUENCE [LARGE SCALE GENOMIC DNA]</scope>
    <source>
        <strain evidence="1">Edinburgh</strain>
    </source>
</reference>
<dbReference type="GeneID" id="39988698"/>
<dbReference type="EMBL" id="NBCO01000033">
    <property type="protein sequence ID" value="ORC85705.1"/>
    <property type="molecule type" value="Genomic_DNA"/>
</dbReference>
<comment type="caution">
    <text evidence="1">The sequence shown here is derived from an EMBL/GenBank/DDBJ whole genome shotgun (WGS) entry which is preliminary data.</text>
</comment>
<gene>
    <name evidence="1" type="ORF">TM35_000331620</name>
</gene>
<dbReference type="VEuPathDB" id="TriTrypDB:TM35_000331620"/>
<sequence length="120" mass="13349">MAWDCAIPPDTRGDVLVQWCLDNGCVIHNAGECTPHTTRHGPSAPDVTISRECRLESWTAPFSPDSDHCIILFELAVGDDNDEPLRFLALVPPFMHGRKRNDLALDKCQTHSATNALKRK</sequence>
<dbReference type="RefSeq" id="XP_028879771.1">
    <property type="nucleotide sequence ID" value="XM_029028918.1"/>
</dbReference>
<dbReference type="SUPFAM" id="SSF56219">
    <property type="entry name" value="DNase I-like"/>
    <property type="match status" value="1"/>
</dbReference>
<dbReference type="Proteomes" id="UP000192257">
    <property type="component" value="Unassembled WGS sequence"/>
</dbReference>
<protein>
    <submittedName>
        <fullName evidence="1">Tbingi protein</fullName>
    </submittedName>
</protein>
<name>A0A1X0NLW3_9TRYP</name>